<protein>
    <submittedName>
        <fullName evidence="2">Transcriptional regulator</fullName>
    </submittedName>
</protein>
<keyword evidence="1" id="KW-1185">Reference proteome</keyword>
<proteinExistence type="predicted"/>
<name>A0A1I7WV73_HETBA</name>
<sequence length="46" mass="5210">MSKTVQGLNNAFEMLRPTSPADLIFDLFRVPNTDEASITKLIKVMR</sequence>
<accession>A0A1I7WV73</accession>
<organism evidence="1 2">
    <name type="scientific">Heterorhabditis bacteriophora</name>
    <name type="common">Entomopathogenic nematode worm</name>
    <dbReference type="NCBI Taxonomy" id="37862"/>
    <lineage>
        <taxon>Eukaryota</taxon>
        <taxon>Metazoa</taxon>
        <taxon>Ecdysozoa</taxon>
        <taxon>Nematoda</taxon>
        <taxon>Chromadorea</taxon>
        <taxon>Rhabditida</taxon>
        <taxon>Rhabditina</taxon>
        <taxon>Rhabditomorpha</taxon>
        <taxon>Strongyloidea</taxon>
        <taxon>Heterorhabditidae</taxon>
        <taxon>Heterorhabditis</taxon>
    </lineage>
</organism>
<evidence type="ECO:0000313" key="2">
    <source>
        <dbReference type="WBParaSite" id="Hba_09035"/>
    </source>
</evidence>
<dbReference type="Proteomes" id="UP000095283">
    <property type="component" value="Unplaced"/>
</dbReference>
<reference evidence="2" key="1">
    <citation type="submission" date="2016-11" db="UniProtKB">
        <authorList>
            <consortium name="WormBaseParasite"/>
        </authorList>
    </citation>
    <scope>IDENTIFICATION</scope>
</reference>
<dbReference type="AlphaFoldDB" id="A0A1I7WV73"/>
<evidence type="ECO:0000313" key="1">
    <source>
        <dbReference type="Proteomes" id="UP000095283"/>
    </source>
</evidence>
<dbReference type="WBParaSite" id="Hba_09035">
    <property type="protein sequence ID" value="Hba_09035"/>
    <property type="gene ID" value="Hba_09035"/>
</dbReference>